<evidence type="ECO:0000256" key="1">
    <source>
        <dbReference type="SAM" id="MobiDB-lite"/>
    </source>
</evidence>
<accession>A0A818TGT6</accession>
<name>A0A818TGT6_9BILA</name>
<dbReference type="AlphaFoldDB" id="A0A818TGT6"/>
<dbReference type="EMBL" id="CAJOBD010004532">
    <property type="protein sequence ID" value="CAF3998406.1"/>
    <property type="molecule type" value="Genomic_DNA"/>
</dbReference>
<reference evidence="2" key="1">
    <citation type="submission" date="2021-02" db="EMBL/GenBank/DDBJ databases">
        <authorList>
            <person name="Nowell W R."/>
        </authorList>
    </citation>
    <scope>NUCLEOTIDE SEQUENCE</scope>
</reference>
<dbReference type="Proteomes" id="UP000663823">
    <property type="component" value="Unassembled WGS sequence"/>
</dbReference>
<feature type="compositionally biased region" description="Basic and acidic residues" evidence="1">
    <location>
        <begin position="63"/>
        <end position="76"/>
    </location>
</feature>
<evidence type="ECO:0000313" key="4">
    <source>
        <dbReference type="Proteomes" id="UP000663823"/>
    </source>
</evidence>
<dbReference type="Proteomes" id="UP000663836">
    <property type="component" value="Unassembled WGS sequence"/>
</dbReference>
<feature type="region of interest" description="Disordered" evidence="1">
    <location>
        <begin position="1"/>
        <end position="30"/>
    </location>
</feature>
<feature type="region of interest" description="Disordered" evidence="1">
    <location>
        <begin position="63"/>
        <end position="107"/>
    </location>
</feature>
<sequence length="107" mass="11613">MDKAVHDLYKQTNDDQQKVIAPNDGSLTSTPTIIETVDQHPIGQQATKPVTQADAEAIVENEKRQTDIKTVSDDARTGATKTNMQPPDTTTLEGTIANEANPNTNPR</sequence>
<proteinExistence type="predicted"/>
<gene>
    <name evidence="3" type="ORF">JBS370_LOCUS26132</name>
    <name evidence="2" type="ORF">OTI717_LOCUS11357</name>
</gene>
<protein>
    <submittedName>
        <fullName evidence="2">Uncharacterized protein</fullName>
    </submittedName>
</protein>
<feature type="compositionally biased region" description="Polar residues" evidence="1">
    <location>
        <begin position="79"/>
        <end position="107"/>
    </location>
</feature>
<evidence type="ECO:0000313" key="3">
    <source>
        <dbReference type="EMBL" id="CAF3998406.1"/>
    </source>
</evidence>
<evidence type="ECO:0000313" key="2">
    <source>
        <dbReference type="EMBL" id="CAF3683058.1"/>
    </source>
</evidence>
<comment type="caution">
    <text evidence="2">The sequence shown here is derived from an EMBL/GenBank/DDBJ whole genome shotgun (WGS) entry which is preliminary data.</text>
</comment>
<feature type="compositionally biased region" description="Basic and acidic residues" evidence="1">
    <location>
        <begin position="1"/>
        <end position="17"/>
    </location>
</feature>
<organism evidence="2 4">
    <name type="scientific">Rotaria sordida</name>
    <dbReference type="NCBI Taxonomy" id="392033"/>
    <lineage>
        <taxon>Eukaryota</taxon>
        <taxon>Metazoa</taxon>
        <taxon>Spiralia</taxon>
        <taxon>Gnathifera</taxon>
        <taxon>Rotifera</taxon>
        <taxon>Eurotatoria</taxon>
        <taxon>Bdelloidea</taxon>
        <taxon>Philodinida</taxon>
        <taxon>Philodinidae</taxon>
        <taxon>Rotaria</taxon>
    </lineage>
</organism>
<dbReference type="EMBL" id="CAJOAX010001076">
    <property type="protein sequence ID" value="CAF3683058.1"/>
    <property type="molecule type" value="Genomic_DNA"/>
</dbReference>